<keyword evidence="3" id="KW-0813">Transport</keyword>
<evidence type="ECO:0000259" key="5">
    <source>
        <dbReference type="Pfam" id="PF00496"/>
    </source>
</evidence>
<dbReference type="Gene3D" id="3.40.190.10">
    <property type="entry name" value="Periplasmic binding protein-like II"/>
    <property type="match status" value="1"/>
</dbReference>
<evidence type="ECO:0000313" key="7">
    <source>
        <dbReference type="Proteomes" id="UP000704762"/>
    </source>
</evidence>
<dbReference type="RefSeq" id="WP_204915961.1">
    <property type="nucleotide sequence ID" value="NZ_BAAAQP010000003.1"/>
</dbReference>
<feature type="domain" description="Solute-binding protein family 5" evidence="5">
    <location>
        <begin position="118"/>
        <end position="359"/>
    </location>
</feature>
<dbReference type="InterPro" id="IPR039424">
    <property type="entry name" value="SBP_5"/>
</dbReference>
<comment type="similarity">
    <text evidence="2">Belongs to the bacterial solute-binding protein 5 family.</text>
</comment>
<evidence type="ECO:0000256" key="2">
    <source>
        <dbReference type="ARBA" id="ARBA00005695"/>
    </source>
</evidence>
<dbReference type="PANTHER" id="PTHR30290">
    <property type="entry name" value="PERIPLASMIC BINDING COMPONENT OF ABC TRANSPORTER"/>
    <property type="match status" value="1"/>
</dbReference>
<evidence type="ECO:0000256" key="1">
    <source>
        <dbReference type="ARBA" id="ARBA00004196"/>
    </source>
</evidence>
<dbReference type="PANTHER" id="PTHR30290:SF10">
    <property type="entry name" value="PERIPLASMIC OLIGOPEPTIDE-BINDING PROTEIN-RELATED"/>
    <property type="match status" value="1"/>
</dbReference>
<dbReference type="Pfam" id="PF00496">
    <property type="entry name" value="SBP_bac_5"/>
    <property type="match status" value="1"/>
</dbReference>
<keyword evidence="4" id="KW-0732">Signal</keyword>
<dbReference type="InterPro" id="IPR000914">
    <property type="entry name" value="SBP_5_dom"/>
</dbReference>
<name>A0ABS2RE09_9ACTN</name>
<dbReference type="EMBL" id="JAFBCF010000001">
    <property type="protein sequence ID" value="MBM7797240.1"/>
    <property type="molecule type" value="Genomic_DNA"/>
</dbReference>
<gene>
    <name evidence="6" type="ORF">JOE57_000161</name>
</gene>
<organism evidence="6 7">
    <name type="scientific">Microlunatus panaciterrae</name>
    <dbReference type="NCBI Taxonomy" id="400768"/>
    <lineage>
        <taxon>Bacteria</taxon>
        <taxon>Bacillati</taxon>
        <taxon>Actinomycetota</taxon>
        <taxon>Actinomycetes</taxon>
        <taxon>Propionibacteriales</taxon>
        <taxon>Propionibacteriaceae</taxon>
        <taxon>Microlunatus</taxon>
    </lineage>
</organism>
<accession>A0ABS2RE09</accession>
<evidence type="ECO:0000313" key="6">
    <source>
        <dbReference type="EMBL" id="MBM7797240.1"/>
    </source>
</evidence>
<protein>
    <submittedName>
        <fullName evidence="6">Peptide/nickel transport system substrate-binding protein</fullName>
    </submittedName>
</protein>
<sequence>MAPSAGPAAAVGALVRPAASAGARLHAGNLGQARNLGLLLGLTLALLLSACTPTGEKPGPTPSGSEQPVRPFTVLTTDRITVADPAAITDAGSAVIAQNAFQRLMTAEPGQNVLKPDAARDCIFEAAKVYVCTLNEDLSFHNGHKLTSSDVKFSIERATRLAVPGSSASLLSSLRRIETPDPLTIRFVLSREDTQFGWALASPAASIVDEELYDADEIRPPDAPIVGSGPFVVTSFTSDELQLAKYADYLGKNPARMPALVLRTAPDSATIEEAMKAHTADVVWRGLSTAAVTRLTQQVQGNPEKQTTDGYTMTVLPGVRVHQLLWNAHSAHRSNADLRRAISAALQEDRTLDSIVPNGVVGHVPSFELGGKAVASVTWSRRIQLTLGYDSAMPDGRDLANQVRTRLEDTGGLSVRLRPDATDTDLLLLDRKAWTATAMAWLQPYLDAPLPASSSKIRTSDTRYRAAIDDATAMRELRTLQSQAVTDAVMLPMTQRNEYLFARAGVQISDQSFGPGWQLGLFGMKG</sequence>
<dbReference type="Gene3D" id="3.10.105.10">
    <property type="entry name" value="Dipeptide-binding Protein, Domain 3"/>
    <property type="match status" value="1"/>
</dbReference>
<proteinExistence type="inferred from homology"/>
<keyword evidence="7" id="KW-1185">Reference proteome</keyword>
<comment type="subcellular location">
    <subcellularLocation>
        <location evidence="1">Cell envelope</location>
    </subcellularLocation>
</comment>
<dbReference type="SUPFAM" id="SSF53850">
    <property type="entry name" value="Periplasmic binding protein-like II"/>
    <property type="match status" value="1"/>
</dbReference>
<comment type="caution">
    <text evidence="6">The sequence shown here is derived from an EMBL/GenBank/DDBJ whole genome shotgun (WGS) entry which is preliminary data.</text>
</comment>
<evidence type="ECO:0000256" key="3">
    <source>
        <dbReference type="ARBA" id="ARBA00022448"/>
    </source>
</evidence>
<evidence type="ECO:0000256" key="4">
    <source>
        <dbReference type="ARBA" id="ARBA00022729"/>
    </source>
</evidence>
<dbReference type="Gene3D" id="3.90.76.10">
    <property type="entry name" value="Dipeptide-binding Protein, Domain 1"/>
    <property type="match status" value="1"/>
</dbReference>
<dbReference type="Proteomes" id="UP000704762">
    <property type="component" value="Unassembled WGS sequence"/>
</dbReference>
<reference evidence="6 7" key="1">
    <citation type="submission" date="2021-01" db="EMBL/GenBank/DDBJ databases">
        <title>Sequencing the genomes of 1000 actinobacteria strains.</title>
        <authorList>
            <person name="Klenk H.-P."/>
        </authorList>
    </citation>
    <scope>NUCLEOTIDE SEQUENCE [LARGE SCALE GENOMIC DNA]</scope>
    <source>
        <strain evidence="6 7">DSM 18662</strain>
    </source>
</reference>